<proteinExistence type="predicted"/>
<protein>
    <submittedName>
        <fullName evidence="2">Uncharacterized protein</fullName>
    </submittedName>
</protein>
<name>A0AAD7JQK3_9AGAR</name>
<sequence>MVPLRDIQAAASAGRMCAHEHTHGPSSRAVKELLRRAADAFPGGGHTLGSDEVPSSYIPDPNAPSDPTSPTSSR</sequence>
<evidence type="ECO:0000256" key="1">
    <source>
        <dbReference type="SAM" id="MobiDB-lite"/>
    </source>
</evidence>
<evidence type="ECO:0000313" key="2">
    <source>
        <dbReference type="EMBL" id="KAJ7769366.1"/>
    </source>
</evidence>
<gene>
    <name evidence="2" type="ORF">B0H16DRAFT_1517617</name>
</gene>
<reference evidence="2" key="1">
    <citation type="submission" date="2023-03" db="EMBL/GenBank/DDBJ databases">
        <title>Massive genome expansion in bonnet fungi (Mycena s.s.) driven by repeated elements and novel gene families across ecological guilds.</title>
        <authorList>
            <consortium name="Lawrence Berkeley National Laboratory"/>
            <person name="Harder C.B."/>
            <person name="Miyauchi S."/>
            <person name="Viragh M."/>
            <person name="Kuo A."/>
            <person name="Thoen E."/>
            <person name="Andreopoulos B."/>
            <person name="Lu D."/>
            <person name="Skrede I."/>
            <person name="Drula E."/>
            <person name="Henrissat B."/>
            <person name="Morin E."/>
            <person name="Kohler A."/>
            <person name="Barry K."/>
            <person name="LaButti K."/>
            <person name="Morin E."/>
            <person name="Salamov A."/>
            <person name="Lipzen A."/>
            <person name="Mereny Z."/>
            <person name="Hegedus B."/>
            <person name="Baldrian P."/>
            <person name="Stursova M."/>
            <person name="Weitz H."/>
            <person name="Taylor A."/>
            <person name="Grigoriev I.V."/>
            <person name="Nagy L.G."/>
            <person name="Martin F."/>
            <person name="Kauserud H."/>
        </authorList>
    </citation>
    <scope>NUCLEOTIDE SEQUENCE</scope>
    <source>
        <strain evidence="2">CBHHK182m</strain>
    </source>
</reference>
<feature type="compositionally biased region" description="Polar residues" evidence="1">
    <location>
        <begin position="65"/>
        <end position="74"/>
    </location>
</feature>
<dbReference type="Proteomes" id="UP001215598">
    <property type="component" value="Unassembled WGS sequence"/>
</dbReference>
<comment type="caution">
    <text evidence="2">The sequence shown here is derived from an EMBL/GenBank/DDBJ whole genome shotgun (WGS) entry which is preliminary data.</text>
</comment>
<keyword evidence="3" id="KW-1185">Reference proteome</keyword>
<accession>A0AAD7JQK3</accession>
<evidence type="ECO:0000313" key="3">
    <source>
        <dbReference type="Proteomes" id="UP001215598"/>
    </source>
</evidence>
<dbReference type="EMBL" id="JARKIB010000018">
    <property type="protein sequence ID" value="KAJ7769366.1"/>
    <property type="molecule type" value="Genomic_DNA"/>
</dbReference>
<feature type="region of interest" description="Disordered" evidence="1">
    <location>
        <begin position="40"/>
        <end position="74"/>
    </location>
</feature>
<organism evidence="2 3">
    <name type="scientific">Mycena metata</name>
    <dbReference type="NCBI Taxonomy" id="1033252"/>
    <lineage>
        <taxon>Eukaryota</taxon>
        <taxon>Fungi</taxon>
        <taxon>Dikarya</taxon>
        <taxon>Basidiomycota</taxon>
        <taxon>Agaricomycotina</taxon>
        <taxon>Agaricomycetes</taxon>
        <taxon>Agaricomycetidae</taxon>
        <taxon>Agaricales</taxon>
        <taxon>Marasmiineae</taxon>
        <taxon>Mycenaceae</taxon>
        <taxon>Mycena</taxon>
    </lineage>
</organism>
<dbReference type="AlphaFoldDB" id="A0AAD7JQK3"/>